<keyword evidence="4" id="KW-1185">Reference proteome</keyword>
<dbReference type="Pfam" id="PF03795">
    <property type="entry name" value="YCII"/>
    <property type="match status" value="1"/>
</dbReference>
<dbReference type="InterPro" id="IPR011008">
    <property type="entry name" value="Dimeric_a/b-barrel"/>
</dbReference>
<sequence length="91" mass="9911">MSTRYVVLYESAADVLRRAPDHMVEHTAHYESYAARGLLVGIGTFEDPAVNGAMCVLVSRDAAEEFAAGDPFVVHGLVVSYRILAWNDVLG</sequence>
<dbReference type="AlphaFoldDB" id="A0A919TZ66"/>
<dbReference type="InterPro" id="IPR005545">
    <property type="entry name" value="YCII"/>
</dbReference>
<name>A0A919TZ66_9CELL</name>
<proteinExistence type="inferred from homology"/>
<organism evidence="3 4">
    <name type="scientific">Cellulomonas chitinilytica</name>
    <dbReference type="NCBI Taxonomy" id="398759"/>
    <lineage>
        <taxon>Bacteria</taxon>
        <taxon>Bacillati</taxon>
        <taxon>Actinomycetota</taxon>
        <taxon>Actinomycetes</taxon>
        <taxon>Micrococcales</taxon>
        <taxon>Cellulomonadaceae</taxon>
        <taxon>Cellulomonas</taxon>
    </lineage>
</organism>
<reference evidence="3" key="1">
    <citation type="submission" date="2021-01" db="EMBL/GenBank/DDBJ databases">
        <title>Whole genome shotgun sequence of Cellulomonas chitinilytica NBRC 110799.</title>
        <authorList>
            <person name="Komaki H."/>
            <person name="Tamura T."/>
        </authorList>
    </citation>
    <scope>NUCLEOTIDE SEQUENCE</scope>
    <source>
        <strain evidence="3">NBRC 110799</strain>
    </source>
</reference>
<dbReference type="Proteomes" id="UP000632740">
    <property type="component" value="Unassembled WGS sequence"/>
</dbReference>
<evidence type="ECO:0000313" key="4">
    <source>
        <dbReference type="Proteomes" id="UP000632740"/>
    </source>
</evidence>
<comment type="similarity">
    <text evidence="1">Belongs to the YciI family.</text>
</comment>
<evidence type="ECO:0000259" key="2">
    <source>
        <dbReference type="Pfam" id="PF03795"/>
    </source>
</evidence>
<dbReference type="RefSeq" id="WP_203750004.1">
    <property type="nucleotide sequence ID" value="NZ_BONK01000003.1"/>
</dbReference>
<evidence type="ECO:0000256" key="1">
    <source>
        <dbReference type="ARBA" id="ARBA00007689"/>
    </source>
</evidence>
<dbReference type="SUPFAM" id="SSF54909">
    <property type="entry name" value="Dimeric alpha+beta barrel"/>
    <property type="match status" value="1"/>
</dbReference>
<dbReference type="Gene3D" id="3.30.70.1060">
    <property type="entry name" value="Dimeric alpha+beta barrel"/>
    <property type="match status" value="1"/>
</dbReference>
<accession>A0A919TZ66</accession>
<gene>
    <name evidence="3" type="ORF">Cch01nite_12520</name>
</gene>
<dbReference type="EMBL" id="BONK01000003">
    <property type="protein sequence ID" value="GIG20528.1"/>
    <property type="molecule type" value="Genomic_DNA"/>
</dbReference>
<comment type="caution">
    <text evidence="3">The sequence shown here is derived from an EMBL/GenBank/DDBJ whole genome shotgun (WGS) entry which is preliminary data.</text>
</comment>
<protein>
    <recommendedName>
        <fullName evidence="2">YCII-related domain-containing protein</fullName>
    </recommendedName>
</protein>
<feature type="domain" description="YCII-related" evidence="2">
    <location>
        <begin position="4"/>
        <end position="87"/>
    </location>
</feature>
<evidence type="ECO:0000313" key="3">
    <source>
        <dbReference type="EMBL" id="GIG20528.1"/>
    </source>
</evidence>